<feature type="region of interest" description="Disordered" evidence="1">
    <location>
        <begin position="1"/>
        <end position="87"/>
    </location>
</feature>
<dbReference type="InterPro" id="IPR029071">
    <property type="entry name" value="Ubiquitin-like_domsf"/>
</dbReference>
<dbReference type="SUPFAM" id="SSF51294">
    <property type="entry name" value="Hedgehog/intein (Hint) domain"/>
    <property type="match status" value="1"/>
</dbReference>
<organism evidence="3 4">
    <name type="scientific">Polarella glacialis</name>
    <name type="common">Dinoflagellate</name>
    <dbReference type="NCBI Taxonomy" id="89957"/>
    <lineage>
        <taxon>Eukaryota</taxon>
        <taxon>Sar</taxon>
        <taxon>Alveolata</taxon>
        <taxon>Dinophyceae</taxon>
        <taxon>Suessiales</taxon>
        <taxon>Suessiaceae</taxon>
        <taxon>Polarella</taxon>
    </lineage>
</organism>
<dbReference type="AlphaFoldDB" id="A0A813F4B4"/>
<dbReference type="CDD" id="cd17039">
    <property type="entry name" value="Ubl_ubiquitin_like"/>
    <property type="match status" value="1"/>
</dbReference>
<dbReference type="Gene3D" id="2.170.16.10">
    <property type="entry name" value="Hedgehog/Intein (Hint) domain"/>
    <property type="match status" value="1"/>
</dbReference>
<name>A0A813F4B4_POLGL</name>
<dbReference type="Pfam" id="PF00240">
    <property type="entry name" value="ubiquitin"/>
    <property type="match status" value="1"/>
</dbReference>
<dbReference type="InterPro" id="IPR036844">
    <property type="entry name" value="Hint_dom_sf"/>
</dbReference>
<feature type="compositionally biased region" description="Acidic residues" evidence="1">
    <location>
        <begin position="37"/>
        <end position="56"/>
    </location>
</feature>
<comment type="caution">
    <text evidence="3">The sequence shown here is derived from an EMBL/GenBank/DDBJ whole genome shotgun (WGS) entry which is preliminary data.</text>
</comment>
<evidence type="ECO:0000313" key="3">
    <source>
        <dbReference type="EMBL" id="CAE8606318.1"/>
    </source>
</evidence>
<dbReference type="SMART" id="SM00213">
    <property type="entry name" value="UBQ"/>
    <property type="match status" value="1"/>
</dbReference>
<proteinExistence type="predicted"/>
<protein>
    <recommendedName>
        <fullName evidence="2">Ubiquitin-like domain-containing protein</fullName>
    </recommendedName>
</protein>
<evidence type="ECO:0000259" key="2">
    <source>
        <dbReference type="PROSITE" id="PS50053"/>
    </source>
</evidence>
<reference evidence="3" key="1">
    <citation type="submission" date="2021-02" db="EMBL/GenBank/DDBJ databases">
        <authorList>
            <person name="Dougan E. K."/>
            <person name="Rhodes N."/>
            <person name="Thang M."/>
            <person name="Chan C."/>
        </authorList>
    </citation>
    <scope>NUCLEOTIDE SEQUENCE</scope>
</reference>
<feature type="region of interest" description="Disordered" evidence="1">
    <location>
        <begin position="705"/>
        <end position="774"/>
    </location>
</feature>
<accession>A0A813F4B4</accession>
<feature type="domain" description="Ubiquitin-like" evidence="2">
    <location>
        <begin position="126"/>
        <end position="203"/>
    </location>
</feature>
<feature type="compositionally biased region" description="Polar residues" evidence="1">
    <location>
        <begin position="739"/>
        <end position="757"/>
    </location>
</feature>
<gene>
    <name evidence="3" type="ORF">PGLA1383_LOCUS24302</name>
</gene>
<dbReference type="InterPro" id="IPR000626">
    <property type="entry name" value="Ubiquitin-like_dom"/>
</dbReference>
<dbReference type="PROSITE" id="PS50053">
    <property type="entry name" value="UBIQUITIN_2"/>
    <property type="match status" value="1"/>
</dbReference>
<dbReference type="Proteomes" id="UP000654075">
    <property type="component" value="Unassembled WGS sequence"/>
</dbReference>
<sequence>MDSHAVVDIETGVPAVEDEQSEVAEAERCIALPPLSDESEESSPTDESDEAEPNYEDSEHGTFDPSPGENEEDIEDDGGNDEENDTSESIASAMAYHVGEAKRLKLLYNQALKREAVGESGCNKEATVSLYFITSTGSHTIRMTLNQSLAKAKEMVHAATGIPVKDQRIVFGKHELTNGRLHMATHGVRNQSTLHVLVRARGGGKRAKAVAFSEFDVLPVGPGDLPVVADALNSVSTIWTHENWGHFLNSTFSLETLGAIIDGVKGGTMSAKSAFILNKIPQYNQITDKGFEKLGLILNYLRSRFQEIDPEKVFQGQRKELDEFSIFNMFAALAAKLYFCKVFVVPLKQSSLMSPACMMIFSLAVFFLGGDNVLGCVQTPVLILKAVIIELLSTACRYHKEKVELEYHRAFEAQRCQIVSEKVKRCFAEHESDAFKDFHRSSSSDADDMASQSCAAFDAASRSSSKSSVQTECSIKSAPTICWHTHTAAIAAAMCGSGDDCPTGDCLPPDTQVWLQGCPFPQQVSQVQAGQQVLCHDLMTGTLKYTEVRSAETLVGNVAWVTVSMEDGTEMMMTANHPLTPLSGNEDCTNVRSLVERRVVRAADLDMEADHLAVLKLVPVRVVSVVSSVPLVNGQPLEDQAAQNRVALTLRQPERNSIFVAAPGATDMHGIAVGSADLHAGSCYEMRLQLRNTFLDATDSGSDFGFRQQSNSAPASLCGSEDERSRSRQASEPVDAIANRTTSFSSNYKGVPTQGSPGSDDEHANGDVHTVSRGSLQHPSGNCRVCIYHNSYHYRENKRACKDGADCEYCHEVHVRINRHKHSGASRRKQKGGVKNEYVTGDDHITEMLHL</sequence>
<dbReference type="SUPFAM" id="SSF54236">
    <property type="entry name" value="Ubiquitin-like"/>
    <property type="match status" value="1"/>
</dbReference>
<dbReference type="Gene3D" id="3.10.20.90">
    <property type="entry name" value="Phosphatidylinositol 3-kinase Catalytic Subunit, Chain A, domain 1"/>
    <property type="match status" value="1"/>
</dbReference>
<feature type="compositionally biased region" description="Acidic residues" evidence="1">
    <location>
        <begin position="69"/>
        <end position="86"/>
    </location>
</feature>
<keyword evidence="4" id="KW-1185">Reference proteome</keyword>
<dbReference type="EMBL" id="CAJNNV010019006">
    <property type="protein sequence ID" value="CAE8606318.1"/>
    <property type="molecule type" value="Genomic_DNA"/>
</dbReference>
<evidence type="ECO:0000256" key="1">
    <source>
        <dbReference type="SAM" id="MobiDB-lite"/>
    </source>
</evidence>
<evidence type="ECO:0000313" key="4">
    <source>
        <dbReference type="Proteomes" id="UP000654075"/>
    </source>
</evidence>